<dbReference type="InterPro" id="IPR029058">
    <property type="entry name" value="AB_hydrolase_fold"/>
</dbReference>
<feature type="region of interest" description="Disordered" evidence="15">
    <location>
        <begin position="548"/>
        <end position="574"/>
    </location>
</feature>
<keyword evidence="4" id="KW-1003">Cell membrane</keyword>
<dbReference type="InterPro" id="IPR018202">
    <property type="entry name" value="Ser_caboxypep_ser_AS"/>
</dbReference>
<evidence type="ECO:0000256" key="14">
    <source>
        <dbReference type="RuleBase" id="RU361156"/>
    </source>
</evidence>
<dbReference type="GO" id="GO:0006508">
    <property type="term" value="P:proteolysis"/>
    <property type="evidence" value="ECO:0007669"/>
    <property type="project" value="UniProtKB-KW"/>
</dbReference>
<dbReference type="Pfam" id="PF00450">
    <property type="entry name" value="Peptidase_S10"/>
    <property type="match status" value="1"/>
</dbReference>
<comment type="catalytic activity">
    <reaction evidence="1">
        <text>Preferential release of a C-terminal arginine or lysine residue.</text>
        <dbReference type="EC" id="3.4.16.6"/>
    </reaction>
</comment>
<sequence length="698" mass="75199">MLSAGVSVTAVVIAGLSTFVAAQFPPAPEGVTVLESRFGDGVTISYKEPGICETTPGVKSYAGYIHLPPGELSDLGEEQDYPINTFFWFFEARKDPENAPLSIWLNGGPGSTSMVGLFQENGPCFVNWDSNSTYLSEWAWNREVNMLFVDQPTQVGLSYDTLHNVTLDLGIGETTLLLENDTIPEQNTTLLVGTLPSQQRNNTAQGSRNAAIAIWHFAQTWFQEFPGYHPNDSRVSIATESYGGRYGPAFASFFAEQNRKIENGTWHDIDGENYIINLDTLFLINSCIDRRVQWPSYAHIAYNNTYGIEAVNETVYGEMVDAYERPGGCRDQIDDCRALAAAGDPDNRGANATVNAACQSAETFCTEHIRNQYTTLSGRNYYDMATVDPDPFPAPFYAGYLNQAHVQRAVGAPLNFTPSSGAVAAAFRGLGDYPRAGWLEDLASLLDDAGVKVHLVYGDRDFACNWLGGEAASLAIPHAGREAFRAAGYADLVVNGSYVGGQVRQRGNLSFTRVYQAGHEVPAYQPETAYRLFSRALFNRDLATGTVDTGSWGEGGDPGYATEGPPDTWATKNELPPDPVRFCYVRDLGSTCTGAQYEGILNGSATIRHGIVVDQNSTALFPGLLDDGDGDGDGDGSGGNATITPSPTPSSSRQPGSASSPSTTGDSTGVAGHMVAREDIQTAFFWTLAVMVAQAILA</sequence>
<keyword evidence="7 14" id="KW-0645">Protease</keyword>
<comment type="caution">
    <text evidence="16">The sequence shown here is derived from an EMBL/GenBank/DDBJ whole genome shotgun (WGS) entry which is preliminary data.</text>
</comment>
<organism evidence="16 17">
    <name type="scientific">Diatrype stigma</name>
    <dbReference type="NCBI Taxonomy" id="117547"/>
    <lineage>
        <taxon>Eukaryota</taxon>
        <taxon>Fungi</taxon>
        <taxon>Dikarya</taxon>
        <taxon>Ascomycota</taxon>
        <taxon>Pezizomycotina</taxon>
        <taxon>Sordariomycetes</taxon>
        <taxon>Xylariomycetidae</taxon>
        <taxon>Xylariales</taxon>
        <taxon>Diatrypaceae</taxon>
        <taxon>Diatrype</taxon>
    </lineage>
</organism>
<keyword evidence="17" id="KW-1185">Reference proteome</keyword>
<evidence type="ECO:0000256" key="4">
    <source>
        <dbReference type="ARBA" id="ARBA00022475"/>
    </source>
</evidence>
<keyword evidence="10" id="KW-0843">Virulence</keyword>
<dbReference type="Gene3D" id="3.40.50.1820">
    <property type="entry name" value="alpha/beta hydrolase"/>
    <property type="match status" value="1"/>
</dbReference>
<comment type="similarity">
    <text evidence="3 14">Belongs to the peptidase S10 family.</text>
</comment>
<dbReference type="PANTHER" id="PTHR11802:SF189">
    <property type="entry name" value="CARBOXYPEPTIDASE"/>
    <property type="match status" value="1"/>
</dbReference>
<keyword evidence="5" id="KW-0472">Membrane</keyword>
<dbReference type="GO" id="GO:0004185">
    <property type="term" value="F:serine-type carboxypeptidase activity"/>
    <property type="evidence" value="ECO:0007669"/>
    <property type="project" value="UniProtKB-UniRule"/>
</dbReference>
<evidence type="ECO:0000313" key="17">
    <source>
        <dbReference type="Proteomes" id="UP001320420"/>
    </source>
</evidence>
<evidence type="ECO:0000256" key="13">
    <source>
        <dbReference type="ARBA" id="ARBA00037356"/>
    </source>
</evidence>
<comment type="subcellular location">
    <subcellularLocation>
        <location evidence="2">Cell membrane</location>
        <topology evidence="2">Lipid-anchor</topology>
        <topology evidence="2">GPI-anchor</topology>
    </subcellularLocation>
</comment>
<accession>A0AAN9YGX9</accession>
<evidence type="ECO:0000256" key="11">
    <source>
        <dbReference type="ARBA" id="ARBA00023180"/>
    </source>
</evidence>
<reference evidence="16 17" key="1">
    <citation type="submission" date="2024-02" db="EMBL/GenBank/DDBJ databases">
        <title>De novo assembly and annotation of 12 fungi associated with fruit tree decline syndrome in Ontario, Canada.</title>
        <authorList>
            <person name="Sulman M."/>
            <person name="Ellouze W."/>
            <person name="Ilyukhin E."/>
        </authorList>
    </citation>
    <scope>NUCLEOTIDE SEQUENCE [LARGE SCALE GENOMIC DNA]</scope>
    <source>
        <strain evidence="16 17">M11/M66-122</strain>
    </source>
</reference>
<evidence type="ECO:0000256" key="10">
    <source>
        <dbReference type="ARBA" id="ARBA00023026"/>
    </source>
</evidence>
<evidence type="ECO:0000256" key="8">
    <source>
        <dbReference type="ARBA" id="ARBA00022729"/>
    </source>
</evidence>
<name>A0AAN9YGX9_9PEZI</name>
<evidence type="ECO:0000313" key="16">
    <source>
        <dbReference type="EMBL" id="KAK7744408.1"/>
    </source>
</evidence>
<feature type="chain" id="PRO_5042663475" description="Carboxypeptidase" evidence="14">
    <location>
        <begin position="23"/>
        <end position="698"/>
    </location>
</feature>
<dbReference type="PROSITE" id="PS00560">
    <property type="entry name" value="CARBOXYPEPT_SER_HIS"/>
    <property type="match status" value="1"/>
</dbReference>
<dbReference type="InterPro" id="IPR001563">
    <property type="entry name" value="Peptidase_S10"/>
</dbReference>
<dbReference type="InterPro" id="IPR033124">
    <property type="entry name" value="Ser_caboxypep_his_AS"/>
</dbReference>
<dbReference type="PRINTS" id="PR00724">
    <property type="entry name" value="CRBOXYPTASEC"/>
</dbReference>
<evidence type="ECO:0000256" key="6">
    <source>
        <dbReference type="ARBA" id="ARBA00022645"/>
    </source>
</evidence>
<feature type="compositionally biased region" description="Low complexity" evidence="15">
    <location>
        <begin position="642"/>
        <end position="662"/>
    </location>
</feature>
<dbReference type="GO" id="GO:0000324">
    <property type="term" value="C:fungal-type vacuole"/>
    <property type="evidence" value="ECO:0007669"/>
    <property type="project" value="TreeGrafter"/>
</dbReference>
<dbReference type="AlphaFoldDB" id="A0AAN9YGX9"/>
<proteinExistence type="inferred from homology"/>
<gene>
    <name evidence="16" type="ORF">SLS62_010198</name>
</gene>
<evidence type="ECO:0000256" key="1">
    <source>
        <dbReference type="ARBA" id="ARBA00001003"/>
    </source>
</evidence>
<evidence type="ECO:0000256" key="12">
    <source>
        <dbReference type="ARBA" id="ARBA00023288"/>
    </source>
</evidence>
<dbReference type="GO" id="GO:0005886">
    <property type="term" value="C:plasma membrane"/>
    <property type="evidence" value="ECO:0007669"/>
    <property type="project" value="UniProtKB-SubCell"/>
</dbReference>
<dbReference type="SUPFAM" id="SSF53474">
    <property type="entry name" value="alpha/beta-Hydrolases"/>
    <property type="match status" value="1"/>
</dbReference>
<keyword evidence="12" id="KW-0449">Lipoprotein</keyword>
<keyword evidence="5" id="KW-0336">GPI-anchor</keyword>
<dbReference type="PROSITE" id="PS00131">
    <property type="entry name" value="CARBOXYPEPT_SER_SER"/>
    <property type="match status" value="1"/>
</dbReference>
<dbReference type="Proteomes" id="UP001320420">
    <property type="component" value="Unassembled WGS sequence"/>
</dbReference>
<dbReference type="GO" id="GO:0098552">
    <property type="term" value="C:side of membrane"/>
    <property type="evidence" value="ECO:0007669"/>
    <property type="project" value="UniProtKB-KW"/>
</dbReference>
<keyword evidence="9 14" id="KW-0378">Hydrolase</keyword>
<keyword evidence="6 14" id="KW-0121">Carboxypeptidase</keyword>
<keyword evidence="8 14" id="KW-0732">Signal</keyword>
<dbReference type="PANTHER" id="PTHR11802">
    <property type="entry name" value="SERINE PROTEASE FAMILY S10 SERINE CARBOXYPEPTIDASE"/>
    <property type="match status" value="1"/>
</dbReference>
<dbReference type="EMBL" id="JAKJXP020000120">
    <property type="protein sequence ID" value="KAK7744408.1"/>
    <property type="molecule type" value="Genomic_DNA"/>
</dbReference>
<evidence type="ECO:0000256" key="7">
    <source>
        <dbReference type="ARBA" id="ARBA00022670"/>
    </source>
</evidence>
<evidence type="ECO:0000256" key="15">
    <source>
        <dbReference type="SAM" id="MobiDB-lite"/>
    </source>
</evidence>
<dbReference type="EC" id="3.4.16.-" evidence="14"/>
<evidence type="ECO:0000256" key="5">
    <source>
        <dbReference type="ARBA" id="ARBA00022622"/>
    </source>
</evidence>
<feature type="signal peptide" evidence="14">
    <location>
        <begin position="1"/>
        <end position="22"/>
    </location>
</feature>
<protein>
    <recommendedName>
        <fullName evidence="14">Carboxypeptidase</fullName>
        <ecNumber evidence="14">3.4.16.-</ecNumber>
    </recommendedName>
</protein>
<feature type="region of interest" description="Disordered" evidence="15">
    <location>
        <begin position="623"/>
        <end position="670"/>
    </location>
</feature>
<evidence type="ECO:0000256" key="2">
    <source>
        <dbReference type="ARBA" id="ARBA00004609"/>
    </source>
</evidence>
<evidence type="ECO:0000256" key="9">
    <source>
        <dbReference type="ARBA" id="ARBA00022801"/>
    </source>
</evidence>
<keyword evidence="11" id="KW-0325">Glycoprotein</keyword>
<comment type="function">
    <text evidence="13">Extracellular serine carboxypeptidase that contributes to pathogenicity.</text>
</comment>
<evidence type="ECO:0000256" key="3">
    <source>
        <dbReference type="ARBA" id="ARBA00009431"/>
    </source>
</evidence>